<dbReference type="InterPro" id="IPR036179">
    <property type="entry name" value="Ig-like_dom_sf"/>
</dbReference>
<reference evidence="22" key="1">
    <citation type="thesis" date="2020" institute="ProQuest LLC" country="789 East Eisenhower Parkway, Ann Arbor, MI, USA">
        <title>Comparative Genomics and Chromosome Evolution.</title>
        <authorList>
            <person name="Mudd A.B."/>
        </authorList>
    </citation>
    <scope>NUCLEOTIDE SEQUENCE</scope>
    <source>
        <strain evidence="22">Female2</strain>
        <tissue evidence="22">Blood</tissue>
    </source>
</reference>
<dbReference type="GO" id="GO:0005789">
    <property type="term" value="C:endoplasmic reticulum membrane"/>
    <property type="evidence" value="ECO:0007669"/>
    <property type="project" value="UniProtKB-SubCell"/>
</dbReference>
<comment type="caution">
    <text evidence="22">The sequence shown here is derived from an EMBL/GenBank/DDBJ whole genome shotgun (WGS) entry which is preliminary data.</text>
</comment>
<evidence type="ECO:0000256" key="12">
    <source>
        <dbReference type="ARBA" id="ARBA00023180"/>
    </source>
</evidence>
<accession>A0A8T2K998</accession>
<dbReference type="SUPFAM" id="SSF48726">
    <property type="entry name" value="Immunoglobulin"/>
    <property type="match status" value="1"/>
</dbReference>
<feature type="region of interest" description="Disordered" evidence="17">
    <location>
        <begin position="421"/>
        <end position="455"/>
    </location>
</feature>
<evidence type="ECO:0000256" key="6">
    <source>
        <dbReference type="ARBA" id="ARBA00022729"/>
    </source>
</evidence>
<dbReference type="PROSITE" id="PS51450">
    <property type="entry name" value="LRR"/>
    <property type="match status" value="3"/>
</dbReference>
<evidence type="ECO:0000256" key="4">
    <source>
        <dbReference type="ARBA" id="ARBA00022614"/>
    </source>
</evidence>
<dbReference type="PROSITE" id="PS50853">
    <property type="entry name" value="FN3"/>
    <property type="match status" value="1"/>
</dbReference>
<feature type="compositionally biased region" description="Polar residues" evidence="17">
    <location>
        <begin position="438"/>
        <end position="455"/>
    </location>
</feature>
<keyword evidence="7" id="KW-0677">Repeat</keyword>
<evidence type="ECO:0000256" key="19">
    <source>
        <dbReference type="SAM" id="SignalP"/>
    </source>
</evidence>
<keyword evidence="3" id="KW-0716">Sensory transduction</keyword>
<evidence type="ECO:0000259" key="20">
    <source>
        <dbReference type="PROSITE" id="PS50835"/>
    </source>
</evidence>
<dbReference type="InterPro" id="IPR003598">
    <property type="entry name" value="Ig_sub2"/>
</dbReference>
<dbReference type="GO" id="GO:0007601">
    <property type="term" value="P:visual perception"/>
    <property type="evidence" value="ECO:0007669"/>
    <property type="project" value="UniProtKB-KW"/>
</dbReference>
<dbReference type="InterPro" id="IPR036116">
    <property type="entry name" value="FN3_sf"/>
</dbReference>
<keyword evidence="15" id="KW-0393">Immunoglobulin domain</keyword>
<evidence type="ECO:0000256" key="9">
    <source>
        <dbReference type="ARBA" id="ARBA00022989"/>
    </source>
</evidence>
<feature type="domain" description="Ig-like" evidence="20">
    <location>
        <begin position="257"/>
        <end position="345"/>
    </location>
</feature>
<dbReference type="SMART" id="SM00409">
    <property type="entry name" value="IG"/>
    <property type="match status" value="1"/>
</dbReference>
<dbReference type="OrthoDB" id="9229163at2759"/>
<dbReference type="InterPro" id="IPR003599">
    <property type="entry name" value="Ig_sub"/>
</dbReference>
<name>A0A8T2K998_9PIPI</name>
<evidence type="ECO:0000256" key="3">
    <source>
        <dbReference type="ARBA" id="ARBA00022606"/>
    </source>
</evidence>
<gene>
    <name evidence="22" type="ORF">GDO86_000632</name>
</gene>
<dbReference type="InterPro" id="IPR007110">
    <property type="entry name" value="Ig-like_dom"/>
</dbReference>
<dbReference type="Pfam" id="PF13927">
    <property type="entry name" value="Ig_3"/>
    <property type="match status" value="1"/>
</dbReference>
<dbReference type="FunFam" id="3.80.10.10:FF:000058">
    <property type="entry name" value="immunoglobulin superfamily containing leucine-rich repeat protein 2"/>
    <property type="match status" value="1"/>
</dbReference>
<evidence type="ECO:0008006" key="24">
    <source>
        <dbReference type="Google" id="ProtNLM"/>
    </source>
</evidence>
<keyword evidence="13" id="KW-0966">Cell projection</keyword>
<evidence type="ECO:0000256" key="2">
    <source>
        <dbReference type="ARBA" id="ARBA00004389"/>
    </source>
</evidence>
<dbReference type="Gene3D" id="2.60.40.10">
    <property type="entry name" value="Immunoglobulins"/>
    <property type="match status" value="2"/>
</dbReference>
<dbReference type="InterPro" id="IPR003591">
    <property type="entry name" value="Leu-rich_rpt_typical-subtyp"/>
</dbReference>
<feature type="transmembrane region" description="Helical" evidence="18">
    <location>
        <begin position="552"/>
        <end position="575"/>
    </location>
</feature>
<evidence type="ECO:0000256" key="15">
    <source>
        <dbReference type="ARBA" id="ARBA00023319"/>
    </source>
</evidence>
<evidence type="ECO:0000256" key="8">
    <source>
        <dbReference type="ARBA" id="ARBA00022824"/>
    </source>
</evidence>
<keyword evidence="8" id="KW-0256">Endoplasmic reticulum</keyword>
<dbReference type="PANTHER" id="PTHR45842">
    <property type="entry name" value="SYNAPTIC ADHESION-LIKE MOLECULE SALM"/>
    <property type="match status" value="1"/>
</dbReference>
<proteinExistence type="predicted"/>
<dbReference type="Gene3D" id="3.80.10.10">
    <property type="entry name" value="Ribonuclease Inhibitor"/>
    <property type="match status" value="1"/>
</dbReference>
<keyword evidence="11" id="KW-1015">Disulfide bond</keyword>
<dbReference type="SMART" id="SM00369">
    <property type="entry name" value="LRR_TYP"/>
    <property type="match status" value="4"/>
</dbReference>
<dbReference type="SMART" id="SM00408">
    <property type="entry name" value="IGc2"/>
    <property type="match status" value="1"/>
</dbReference>
<dbReference type="GO" id="GO:0030425">
    <property type="term" value="C:dendrite"/>
    <property type="evidence" value="ECO:0007669"/>
    <property type="project" value="UniProtKB-SubCell"/>
</dbReference>
<dbReference type="SUPFAM" id="SSF52058">
    <property type="entry name" value="L domain-like"/>
    <property type="match status" value="1"/>
</dbReference>
<dbReference type="Pfam" id="PF13855">
    <property type="entry name" value="LRR_8"/>
    <property type="match status" value="2"/>
</dbReference>
<keyword evidence="10 18" id="KW-0472">Membrane</keyword>
<dbReference type="InterPro" id="IPR013783">
    <property type="entry name" value="Ig-like_fold"/>
</dbReference>
<dbReference type="SUPFAM" id="SSF49265">
    <property type="entry name" value="Fibronectin type III"/>
    <property type="match status" value="1"/>
</dbReference>
<evidence type="ECO:0000256" key="17">
    <source>
        <dbReference type="SAM" id="MobiDB-lite"/>
    </source>
</evidence>
<keyword evidence="12" id="KW-0325">Glycoprotein</keyword>
<keyword evidence="23" id="KW-1185">Reference proteome</keyword>
<feature type="signal peptide" evidence="19">
    <location>
        <begin position="1"/>
        <end position="20"/>
    </location>
</feature>
<dbReference type="EMBL" id="JAACNH010000001">
    <property type="protein sequence ID" value="KAG8454065.1"/>
    <property type="molecule type" value="Genomic_DNA"/>
</dbReference>
<organism evidence="22 23">
    <name type="scientific">Hymenochirus boettgeri</name>
    <name type="common">Congo dwarf clawed frog</name>
    <dbReference type="NCBI Taxonomy" id="247094"/>
    <lineage>
        <taxon>Eukaryota</taxon>
        <taxon>Metazoa</taxon>
        <taxon>Chordata</taxon>
        <taxon>Craniata</taxon>
        <taxon>Vertebrata</taxon>
        <taxon>Euteleostomi</taxon>
        <taxon>Amphibia</taxon>
        <taxon>Batrachia</taxon>
        <taxon>Anura</taxon>
        <taxon>Pipoidea</taxon>
        <taxon>Pipidae</taxon>
        <taxon>Pipinae</taxon>
        <taxon>Hymenochirus</taxon>
    </lineage>
</organism>
<dbReference type="AlphaFoldDB" id="A0A8T2K998"/>
<evidence type="ECO:0000256" key="18">
    <source>
        <dbReference type="SAM" id="Phobius"/>
    </source>
</evidence>
<dbReference type="PANTHER" id="PTHR45842:SF8">
    <property type="entry name" value="LEUCINE-RICH REPEAT, IMMUNOGLOBULIN-LIKE DOMAIN AND TRANSMEMBRANE DOMAIN-CONTAINING PROTEIN 3"/>
    <property type="match status" value="1"/>
</dbReference>
<protein>
    <recommendedName>
        <fullName evidence="24">Leucine-rich repeat, Ig-like and transmembrane domains 3</fullName>
    </recommendedName>
</protein>
<dbReference type="PROSITE" id="PS50835">
    <property type="entry name" value="IG_LIKE"/>
    <property type="match status" value="1"/>
</dbReference>
<evidence type="ECO:0000259" key="21">
    <source>
        <dbReference type="PROSITE" id="PS50853"/>
    </source>
</evidence>
<feature type="chain" id="PRO_5035931303" description="Leucine-rich repeat, Ig-like and transmembrane domains 3" evidence="19">
    <location>
        <begin position="21"/>
        <end position="653"/>
    </location>
</feature>
<keyword evidence="14" id="KW-0844">Vision</keyword>
<dbReference type="Proteomes" id="UP000812440">
    <property type="component" value="Chromosome 1"/>
</dbReference>
<evidence type="ECO:0000256" key="5">
    <source>
        <dbReference type="ARBA" id="ARBA00022692"/>
    </source>
</evidence>
<evidence type="ECO:0000256" key="1">
    <source>
        <dbReference type="ARBA" id="ARBA00004279"/>
    </source>
</evidence>
<dbReference type="InterPro" id="IPR032675">
    <property type="entry name" value="LRR_dom_sf"/>
</dbReference>
<evidence type="ECO:0000256" key="10">
    <source>
        <dbReference type="ARBA" id="ARBA00023136"/>
    </source>
</evidence>
<evidence type="ECO:0000313" key="22">
    <source>
        <dbReference type="EMBL" id="KAG8454065.1"/>
    </source>
</evidence>
<dbReference type="InterPro" id="IPR050467">
    <property type="entry name" value="LRFN"/>
</dbReference>
<keyword evidence="9 18" id="KW-1133">Transmembrane helix</keyword>
<evidence type="ECO:0000256" key="13">
    <source>
        <dbReference type="ARBA" id="ARBA00023273"/>
    </source>
</evidence>
<evidence type="ECO:0000256" key="11">
    <source>
        <dbReference type="ARBA" id="ARBA00023157"/>
    </source>
</evidence>
<dbReference type="FunFam" id="2.60.40.10:FF:000744">
    <property type="entry name" value="Leucine rich repeat, Ig-like and transmembrane domains 1"/>
    <property type="match status" value="1"/>
</dbReference>
<dbReference type="InterPro" id="IPR003961">
    <property type="entry name" value="FN3_dom"/>
</dbReference>
<sequence>MWLFLYLLYLPLLLVKEIEAFCPSQCTCIFHGRSDGTGSRSVLCNDPDMFDMPVNVPVDTVKLRIEKTVIRRIPTEAFYYLADLKYLWITYNSISSIDSSSFYNLKQLHELRLDGNSISVFPWESLVEMPSLRTLDLHNNKIASIPAEAARYLMNITYLDLSSNKLTTLPPDLLDIWTPFSEKPLRSTDSITRRVILGLQDNPWFCDCRISKLIELSKITDPCLVFQDSSISCSGPDSLAGFLFQRVELEQQQCLKPSVMTSATKITSPLGSNVLLRCDATGYPTPQLIWSRTNNSAANYTVVQEAPTDGVRWSILSMNGISYRDAGEYRCKAKNFAGMAEASITVIVAGIVTTTGAPQPSDRRLGADQMVNLQTEAKEEQTRISTTWLPSEFSTVPPLQLETTVATTVFPTSVPLTTLKPSKVKLTKPPSPGKKNSKTQPQVAANKSPTEPNMTVGNLKVVSETEERVTLTWKTFNITNSSSLTVLYSKYGEEEMLKLSTDPSKNKVTIDGLQPNTKYMACVCPKSAQPQKDQCIVFSTDSILPVDNSSQMTILISASSVGCIIVLPVIIFLLYKVFKLQRKPKLSVEDDLLKETYVKFETLSLKPRTINNGGELWTRRHTTESERLLLCSRSSMDSQATWKSEGSRPEYYC</sequence>
<evidence type="ECO:0000313" key="23">
    <source>
        <dbReference type="Proteomes" id="UP000812440"/>
    </source>
</evidence>
<comment type="subcellular location">
    <subcellularLocation>
        <location evidence="1">Cell projection</location>
        <location evidence="1">Dendrite</location>
    </subcellularLocation>
    <subcellularLocation>
        <location evidence="16">Endomembrane system</location>
        <topology evidence="16">Single-pass type I membrane protein</topology>
    </subcellularLocation>
    <subcellularLocation>
        <location evidence="2">Endoplasmic reticulum membrane</location>
        <topology evidence="2">Single-pass membrane protein</topology>
    </subcellularLocation>
</comment>
<feature type="domain" description="Fibronectin type-III" evidence="21">
    <location>
        <begin position="455"/>
        <end position="543"/>
    </location>
</feature>
<dbReference type="CDD" id="cd00063">
    <property type="entry name" value="FN3"/>
    <property type="match status" value="1"/>
</dbReference>
<keyword evidence="5 18" id="KW-0812">Transmembrane</keyword>
<keyword evidence="4" id="KW-0433">Leucine-rich repeat</keyword>
<evidence type="ECO:0000256" key="16">
    <source>
        <dbReference type="ARBA" id="ARBA00046288"/>
    </source>
</evidence>
<keyword evidence="6 19" id="KW-0732">Signal</keyword>
<evidence type="ECO:0000256" key="14">
    <source>
        <dbReference type="ARBA" id="ARBA00023305"/>
    </source>
</evidence>
<evidence type="ECO:0000256" key="7">
    <source>
        <dbReference type="ARBA" id="ARBA00022737"/>
    </source>
</evidence>
<dbReference type="InterPro" id="IPR001611">
    <property type="entry name" value="Leu-rich_rpt"/>
</dbReference>